<gene>
    <name evidence="1" type="ORF">SAMN02745199_0247</name>
</gene>
<keyword evidence="2" id="KW-1185">Reference proteome</keyword>
<reference evidence="2" key="1">
    <citation type="submission" date="2016-11" db="EMBL/GenBank/DDBJ databases">
        <authorList>
            <person name="Varghese N."/>
            <person name="Submissions S."/>
        </authorList>
    </citation>
    <scope>NUCLEOTIDE SEQUENCE [LARGE SCALE GENOMIC DNA]</scope>
    <source>
        <strain evidence="2">DSM 15807</strain>
    </source>
</reference>
<dbReference type="EMBL" id="FQXN01000001">
    <property type="protein sequence ID" value="SHH19453.1"/>
    <property type="molecule type" value="Genomic_DNA"/>
</dbReference>
<sequence length="207" mass="23494">MKKIVLSFLIFVVLISFSKTIHISSDYVEPTDSVISYSGNIVVLIEPDNLSLKTERMEIEKIQNKWILLSATGTVQISFDKGELEGENLSYNIETQYGTIEDSSLTIIDSKSSETIFINCEKLNFDLLNNVFEGNSKNQKIEIIKGSITAYSNKFFYNKEKGELILEDNVELIDKEKNIKIKAVKIILNTENNNLKGEKVQVEIVVE</sequence>
<dbReference type="Gene3D" id="2.60.450.10">
    <property type="entry name" value="Lipopolysaccharide (LPS) transport protein A like domain"/>
    <property type="match status" value="1"/>
</dbReference>
<evidence type="ECO:0000313" key="2">
    <source>
        <dbReference type="Proteomes" id="UP000242592"/>
    </source>
</evidence>
<protein>
    <recommendedName>
        <fullName evidence="3">OstA-like protein</fullName>
    </recommendedName>
</protein>
<dbReference type="AlphaFoldDB" id="A0A1M5R0Y0"/>
<organism evidence="1 2">
    <name type="scientific">Thermosipho atlanticus DSM 15807</name>
    <dbReference type="NCBI Taxonomy" id="1123380"/>
    <lineage>
        <taxon>Bacteria</taxon>
        <taxon>Thermotogati</taxon>
        <taxon>Thermotogota</taxon>
        <taxon>Thermotogae</taxon>
        <taxon>Thermotogales</taxon>
        <taxon>Fervidobacteriaceae</taxon>
        <taxon>Thermosipho</taxon>
    </lineage>
</organism>
<evidence type="ECO:0000313" key="1">
    <source>
        <dbReference type="EMBL" id="SHH19453.1"/>
    </source>
</evidence>
<dbReference type="Proteomes" id="UP000242592">
    <property type="component" value="Unassembled WGS sequence"/>
</dbReference>
<dbReference type="RefSeq" id="WP_073071257.1">
    <property type="nucleotide sequence ID" value="NZ_FQXN01000001.1"/>
</dbReference>
<proteinExistence type="predicted"/>
<dbReference type="OrthoDB" id="37459at2"/>
<name>A0A1M5R0Y0_9BACT</name>
<evidence type="ECO:0008006" key="3">
    <source>
        <dbReference type="Google" id="ProtNLM"/>
    </source>
</evidence>
<accession>A0A1M5R0Y0</accession>
<dbReference type="STRING" id="1123380.SAMN02745199_0247"/>